<reference evidence="5" key="1">
    <citation type="submission" date="2020-01" db="EMBL/GenBank/DDBJ databases">
        <authorList>
            <consortium name="DOE Joint Genome Institute"/>
            <person name="Haridas S."/>
            <person name="Albert R."/>
            <person name="Binder M."/>
            <person name="Bloem J."/>
            <person name="Labutti K."/>
            <person name="Salamov A."/>
            <person name="Andreopoulos B."/>
            <person name="Baker S.E."/>
            <person name="Barry K."/>
            <person name="Bills G."/>
            <person name="Bluhm B.H."/>
            <person name="Cannon C."/>
            <person name="Castanera R."/>
            <person name="Culley D.E."/>
            <person name="Daum C."/>
            <person name="Ezra D."/>
            <person name="Gonzalez J.B."/>
            <person name="Henrissat B."/>
            <person name="Kuo A."/>
            <person name="Liang C."/>
            <person name="Lipzen A."/>
            <person name="Lutzoni F."/>
            <person name="Magnuson J."/>
            <person name="Mondo S."/>
            <person name="Nolan M."/>
            <person name="Ohm R."/>
            <person name="Pangilinan J."/>
            <person name="Park H.-J."/>
            <person name="Ramirez L."/>
            <person name="Alfaro M."/>
            <person name="Sun H."/>
            <person name="Tritt A."/>
            <person name="Yoshinaga Y."/>
            <person name="Zwiers L.-H."/>
            <person name="Turgeon B.G."/>
            <person name="Goodwin S.B."/>
            <person name="Spatafora J.W."/>
            <person name="Crous P.W."/>
            <person name="Grigoriev I.V."/>
        </authorList>
    </citation>
    <scope>NUCLEOTIDE SEQUENCE</scope>
    <source>
        <strain evidence="5">IPT5</strain>
    </source>
</reference>
<dbReference type="Pfam" id="PF00172">
    <property type="entry name" value="Zn_clus"/>
    <property type="match status" value="1"/>
</dbReference>
<dbReference type="SUPFAM" id="SSF57701">
    <property type="entry name" value="Zn2/Cys6 DNA-binding domain"/>
    <property type="match status" value="1"/>
</dbReference>
<dbReference type="SMART" id="SM00066">
    <property type="entry name" value="GAL4"/>
    <property type="match status" value="1"/>
</dbReference>
<dbReference type="Gene3D" id="4.10.240.10">
    <property type="entry name" value="Zn(2)-C6 fungal-type DNA-binding domain"/>
    <property type="match status" value="1"/>
</dbReference>
<feature type="domain" description="Zn(2)-C6 fungal-type" evidence="4">
    <location>
        <begin position="15"/>
        <end position="46"/>
    </location>
</feature>
<dbReference type="GO" id="GO:0006351">
    <property type="term" value="P:DNA-templated transcription"/>
    <property type="evidence" value="ECO:0007669"/>
    <property type="project" value="InterPro"/>
</dbReference>
<dbReference type="InterPro" id="IPR050613">
    <property type="entry name" value="Sec_Metabolite_Reg"/>
</dbReference>
<dbReference type="InterPro" id="IPR007219">
    <property type="entry name" value="XnlR_reg_dom"/>
</dbReference>
<dbReference type="Pfam" id="PF04082">
    <property type="entry name" value="Fungal_trans"/>
    <property type="match status" value="1"/>
</dbReference>
<dbReference type="InterPro" id="IPR001138">
    <property type="entry name" value="Zn2Cys6_DnaBD"/>
</dbReference>
<dbReference type="InterPro" id="IPR036864">
    <property type="entry name" value="Zn2-C6_fun-type_DNA-bd_sf"/>
</dbReference>
<proteinExistence type="predicted"/>
<dbReference type="OrthoDB" id="1747771at2759"/>
<dbReference type="GO" id="GO:0008270">
    <property type="term" value="F:zinc ion binding"/>
    <property type="evidence" value="ECO:0007669"/>
    <property type="project" value="InterPro"/>
</dbReference>
<accession>A0A6A7AR42</accession>
<dbReference type="GO" id="GO:0003677">
    <property type="term" value="F:DNA binding"/>
    <property type="evidence" value="ECO:0007669"/>
    <property type="project" value="InterPro"/>
</dbReference>
<evidence type="ECO:0000259" key="4">
    <source>
        <dbReference type="PROSITE" id="PS50048"/>
    </source>
</evidence>
<evidence type="ECO:0000256" key="2">
    <source>
        <dbReference type="ARBA" id="ARBA00022723"/>
    </source>
</evidence>
<gene>
    <name evidence="5" type="ORF">T440DRAFT_472514</name>
</gene>
<keyword evidence="6" id="KW-1185">Reference proteome</keyword>
<dbReference type="AlphaFoldDB" id="A0A6A7AR42"/>
<dbReference type="PANTHER" id="PTHR31001:SF76">
    <property type="entry name" value="ZN(2)-C6 FUNGAL-TYPE DOMAIN-CONTAINING PROTEIN"/>
    <property type="match status" value="1"/>
</dbReference>
<evidence type="ECO:0000256" key="1">
    <source>
        <dbReference type="ARBA" id="ARBA00004123"/>
    </source>
</evidence>
<dbReference type="GO" id="GO:0000981">
    <property type="term" value="F:DNA-binding transcription factor activity, RNA polymerase II-specific"/>
    <property type="evidence" value="ECO:0007669"/>
    <property type="project" value="InterPro"/>
</dbReference>
<dbReference type="PANTHER" id="PTHR31001">
    <property type="entry name" value="UNCHARACTERIZED TRANSCRIPTIONAL REGULATORY PROTEIN"/>
    <property type="match status" value="1"/>
</dbReference>
<evidence type="ECO:0000256" key="3">
    <source>
        <dbReference type="ARBA" id="ARBA00023242"/>
    </source>
</evidence>
<evidence type="ECO:0000313" key="5">
    <source>
        <dbReference type="EMBL" id="KAF2845602.1"/>
    </source>
</evidence>
<protein>
    <recommendedName>
        <fullName evidence="4">Zn(2)-C6 fungal-type domain-containing protein</fullName>
    </recommendedName>
</protein>
<dbReference type="SMART" id="SM00906">
    <property type="entry name" value="Fungal_trans"/>
    <property type="match status" value="1"/>
</dbReference>
<name>A0A6A7AR42_9PLEO</name>
<dbReference type="Proteomes" id="UP000799423">
    <property type="component" value="Unassembled WGS sequence"/>
</dbReference>
<dbReference type="GO" id="GO:0005634">
    <property type="term" value="C:nucleus"/>
    <property type="evidence" value="ECO:0007669"/>
    <property type="project" value="UniProtKB-SubCell"/>
</dbReference>
<dbReference type="EMBL" id="MU006344">
    <property type="protein sequence ID" value="KAF2845602.1"/>
    <property type="molecule type" value="Genomic_DNA"/>
</dbReference>
<dbReference type="CDD" id="cd12148">
    <property type="entry name" value="fungal_TF_MHR"/>
    <property type="match status" value="1"/>
</dbReference>
<keyword evidence="3" id="KW-0539">Nucleus</keyword>
<keyword evidence="2" id="KW-0479">Metal-binding</keyword>
<comment type="subcellular location">
    <subcellularLocation>
        <location evidence="1">Nucleus</location>
    </subcellularLocation>
</comment>
<evidence type="ECO:0000313" key="6">
    <source>
        <dbReference type="Proteomes" id="UP000799423"/>
    </source>
</evidence>
<dbReference type="PROSITE" id="PS50048">
    <property type="entry name" value="ZN2_CY6_FUNGAL_2"/>
    <property type="match status" value="1"/>
</dbReference>
<dbReference type="CDD" id="cd00067">
    <property type="entry name" value="GAL4"/>
    <property type="match status" value="1"/>
</dbReference>
<organism evidence="5 6">
    <name type="scientific">Plenodomus tracheiphilus IPT5</name>
    <dbReference type="NCBI Taxonomy" id="1408161"/>
    <lineage>
        <taxon>Eukaryota</taxon>
        <taxon>Fungi</taxon>
        <taxon>Dikarya</taxon>
        <taxon>Ascomycota</taxon>
        <taxon>Pezizomycotina</taxon>
        <taxon>Dothideomycetes</taxon>
        <taxon>Pleosporomycetidae</taxon>
        <taxon>Pleosporales</taxon>
        <taxon>Pleosporineae</taxon>
        <taxon>Leptosphaeriaceae</taxon>
        <taxon>Plenodomus</taxon>
    </lineage>
</organism>
<sequence>MNDHGIKNSQRVSRSCIECGRRKIRCDKRSPCQPCIRRNAAHECRRPIARVRGQLTVYADTEMDSTADIQVEELLRERAALRAQIVELETALALSKSYTHSRTGASDNPTSHSTSLEELVPAFERFDLDIIPDALAVTEKEIADQLYEPVTDPIFLLLPTREASHQIVTFSLRTLGWLHCAVNADAFLAEHREFWELIQIGAGLAGERRPWLILYLSLLAVGVLYIEPLDLPPFEQLPQLALVPDSPIDVAVHVSRLWYESALKEIERHGFAGTPSFPVVQALAVLTLCHSNFGEHQREWLFTGFATNMARCLDMHKLGREVAFPKDLAQKPEWASPLSRELGRKLWWACVIRDWLSSWGRPPTISPASFCCQFSLHRDFDTTIPTEPMFSNGQTPSETSNLVTPSPAHYHSIMSRLSYIIYIYIKGNAQQTPPKLAKAVEEIEKVRAGLPLHLSSIFPANDEDTQWERQYPWIHFQRYLISYVIDFMQLSILRLLVLKDSEEGATDYRKLAIEAALRQLNRYAAPAPRVFRLVWAVSAATAAAALYVALDMLLNPAQYHAESKMRMIGLLRHVGLELKQHAAVAVHAARGSSVMESLLPLITQAHPSQPGTNYTLHGLLQRLSTLNQSVYSVPDDPPVNVDSAMPDGSHESSDVFAGTHDTFDADFDLNDWDNLVLQF</sequence>